<accession>A0A2P2N8D5</accession>
<sequence length="51" mass="5714">MALAKFPLEFHHPEGGLHEILQAVREKFSSSACSCFLTSTSHHILSHQHSE</sequence>
<organism evidence="1">
    <name type="scientific">Rhizophora mucronata</name>
    <name type="common">Asiatic mangrove</name>
    <dbReference type="NCBI Taxonomy" id="61149"/>
    <lineage>
        <taxon>Eukaryota</taxon>
        <taxon>Viridiplantae</taxon>
        <taxon>Streptophyta</taxon>
        <taxon>Embryophyta</taxon>
        <taxon>Tracheophyta</taxon>
        <taxon>Spermatophyta</taxon>
        <taxon>Magnoliopsida</taxon>
        <taxon>eudicotyledons</taxon>
        <taxon>Gunneridae</taxon>
        <taxon>Pentapetalae</taxon>
        <taxon>rosids</taxon>
        <taxon>fabids</taxon>
        <taxon>Malpighiales</taxon>
        <taxon>Rhizophoraceae</taxon>
        <taxon>Rhizophora</taxon>
    </lineage>
</organism>
<proteinExistence type="predicted"/>
<dbReference type="EMBL" id="GGEC01058257">
    <property type="protein sequence ID" value="MBX38741.1"/>
    <property type="molecule type" value="Transcribed_RNA"/>
</dbReference>
<evidence type="ECO:0000313" key="1">
    <source>
        <dbReference type="EMBL" id="MBX38741.1"/>
    </source>
</evidence>
<dbReference type="AlphaFoldDB" id="A0A2P2N8D5"/>
<name>A0A2P2N8D5_RHIMU</name>
<reference evidence="1" key="1">
    <citation type="submission" date="2018-02" db="EMBL/GenBank/DDBJ databases">
        <title>Rhizophora mucronata_Transcriptome.</title>
        <authorList>
            <person name="Meera S.P."/>
            <person name="Sreeshan A."/>
            <person name="Augustine A."/>
        </authorList>
    </citation>
    <scope>NUCLEOTIDE SEQUENCE</scope>
    <source>
        <tissue evidence="1">Leaf</tissue>
    </source>
</reference>
<protein>
    <submittedName>
        <fullName evidence="1">Uncharacterized protein</fullName>
    </submittedName>
</protein>